<dbReference type="InterPro" id="IPR019734">
    <property type="entry name" value="TPR_rpt"/>
</dbReference>
<proteinExistence type="predicted"/>
<dbReference type="SUPFAM" id="SSF48452">
    <property type="entry name" value="TPR-like"/>
    <property type="match status" value="1"/>
</dbReference>
<keyword evidence="2" id="KW-0472">Membrane</keyword>
<gene>
    <name evidence="4" type="ORF">AXG93_1112s1320</name>
    <name evidence="3" type="ORF">Mp_6g00420</name>
</gene>
<keyword evidence="2" id="KW-1133">Transmembrane helix</keyword>
<dbReference type="PROSITE" id="PS50005">
    <property type="entry name" value="TPR"/>
    <property type="match status" value="1"/>
</dbReference>
<dbReference type="Proteomes" id="UP001162541">
    <property type="component" value="Chromosome 6"/>
</dbReference>
<evidence type="ECO:0000313" key="5">
    <source>
        <dbReference type="Proteomes" id="UP000077202"/>
    </source>
</evidence>
<keyword evidence="2" id="KW-0812">Transmembrane</keyword>
<evidence type="ECO:0000313" key="6">
    <source>
        <dbReference type="Proteomes" id="UP001162541"/>
    </source>
</evidence>
<protein>
    <recommendedName>
        <fullName evidence="7">Tetratricopeptide repeat protein</fullName>
    </recommendedName>
</protein>
<evidence type="ECO:0008006" key="7">
    <source>
        <dbReference type="Google" id="ProtNLM"/>
    </source>
</evidence>
<evidence type="ECO:0000313" key="3">
    <source>
        <dbReference type="EMBL" id="BBN13052.1"/>
    </source>
</evidence>
<evidence type="ECO:0000313" key="4">
    <source>
        <dbReference type="EMBL" id="OAE30114.1"/>
    </source>
</evidence>
<dbReference type="EMBL" id="LVLJ01001367">
    <property type="protein sequence ID" value="OAE30114.1"/>
    <property type="molecule type" value="Genomic_DNA"/>
</dbReference>
<name>A0A176WB09_MARPO</name>
<dbReference type="AlphaFoldDB" id="A0A176WB09"/>
<dbReference type="Gene3D" id="1.25.40.10">
    <property type="entry name" value="Tetratricopeptide repeat domain"/>
    <property type="match status" value="2"/>
</dbReference>
<evidence type="ECO:0000256" key="2">
    <source>
        <dbReference type="SAM" id="Phobius"/>
    </source>
</evidence>
<dbReference type="Proteomes" id="UP000077202">
    <property type="component" value="Unassembled WGS sequence"/>
</dbReference>
<feature type="transmembrane region" description="Helical" evidence="2">
    <location>
        <begin position="6"/>
        <end position="25"/>
    </location>
</feature>
<reference evidence="4 5" key="1">
    <citation type="submission" date="2016-03" db="EMBL/GenBank/DDBJ databases">
        <title>Mechanisms controlling the formation of the plant cell surface in tip-growing cells are functionally conserved among land plants.</title>
        <authorList>
            <person name="Honkanen S."/>
            <person name="Jones V.A."/>
            <person name="Morieri G."/>
            <person name="Champion C."/>
            <person name="Hetherington A.J."/>
            <person name="Kelly S."/>
            <person name="Saint-Marcoux D."/>
            <person name="Proust H."/>
            <person name="Prescott H."/>
            <person name="Dolan L."/>
        </authorList>
    </citation>
    <scope>NUCLEOTIDE SEQUENCE [LARGE SCALE GENOMIC DNA]</scope>
    <source>
        <strain evidence="5">cv. Tak-1 and cv. Tak-2</strain>
        <tissue evidence="4">Whole gametophyte</tissue>
    </source>
</reference>
<dbReference type="Pfam" id="PF14559">
    <property type="entry name" value="TPR_19"/>
    <property type="match status" value="1"/>
</dbReference>
<reference evidence="6" key="3">
    <citation type="journal article" date="2020" name="Curr. Biol.">
        <title>Chromatin organization in early land plants reveals an ancestral association between H3K27me3, transposons, and constitutive heterochromatin.</title>
        <authorList>
            <person name="Montgomery S.A."/>
            <person name="Tanizawa Y."/>
            <person name="Galik B."/>
            <person name="Wang N."/>
            <person name="Ito T."/>
            <person name="Mochizuki T."/>
            <person name="Akimcheva S."/>
            <person name="Bowman J.L."/>
            <person name="Cognat V."/>
            <person name="Marechal-Drouard L."/>
            <person name="Ekker H."/>
            <person name="Hong S.F."/>
            <person name="Kohchi T."/>
            <person name="Lin S.S."/>
            <person name="Liu L.D."/>
            <person name="Nakamura Y."/>
            <person name="Valeeva L.R."/>
            <person name="Shakirov E.V."/>
            <person name="Shippen D.E."/>
            <person name="Wei W.L."/>
            <person name="Yagura M."/>
            <person name="Yamaoka S."/>
            <person name="Yamato K.T."/>
            <person name="Liu C."/>
            <person name="Berger F."/>
        </authorList>
    </citation>
    <scope>NUCLEOTIDE SEQUENCE [LARGE SCALE GENOMIC DNA]</scope>
    <source>
        <strain evidence="6">Tak-1</strain>
    </source>
</reference>
<keyword evidence="5" id="KW-1185">Reference proteome</keyword>
<sequence length="219" mass="24119">MIEEWRTVGMVLAVVVFIFLFRRVGSTMQKRLRGRRAHLNQARRHFVKAATSVAQSRNSRMSAGEARSLAGTALQEADLAIELDPNDAAVYIVKSLALEGLGKTAAAVKVLDIALSDKMKKTLSKEERADTLAKRAELLLGQAKGKRDRLIDDALVDLKESVRLSDKNSRVFLLLGTCYEKSGAIEQAKDAYKQSLLLNPSPPDAKAAVERIERLNTSD</sequence>
<accession>A0A176WB09</accession>
<dbReference type="InterPro" id="IPR011990">
    <property type="entry name" value="TPR-like_helical_dom_sf"/>
</dbReference>
<reference evidence="3" key="2">
    <citation type="journal article" date="2019" name="Curr. Biol.">
        <title>Chromatin organization in early land plants reveals an ancestral association between H3K27me3, transposons, and constitutive heterochromatin.</title>
        <authorList>
            <person name="Montgomery S.A."/>
            <person name="Tanizawa Y."/>
            <person name="Galik B."/>
            <person name="Wang N."/>
            <person name="Ito T."/>
            <person name="Mochizuki T."/>
            <person name="Akimcheva S."/>
            <person name="Bowman J."/>
            <person name="Cognat V."/>
            <person name="Drouard L."/>
            <person name="Ekker H."/>
            <person name="Houng S."/>
            <person name="Kohchi T."/>
            <person name="Lin S."/>
            <person name="Liu L.D."/>
            <person name="Nakamura Y."/>
            <person name="Valeeva L.R."/>
            <person name="Shakirov E.V."/>
            <person name="Shippen D.E."/>
            <person name="Wei W."/>
            <person name="Yagura M."/>
            <person name="Yamaoka S."/>
            <person name="Yamato K.T."/>
            <person name="Liu C."/>
            <person name="Berger F."/>
        </authorList>
    </citation>
    <scope>NUCLEOTIDE SEQUENCE [LARGE SCALE GENOMIC DNA]</scope>
    <source>
        <strain evidence="3">Tak-1</strain>
    </source>
</reference>
<dbReference type="SMART" id="SM00028">
    <property type="entry name" value="TPR"/>
    <property type="match status" value="1"/>
</dbReference>
<evidence type="ECO:0000256" key="1">
    <source>
        <dbReference type="PROSITE-ProRule" id="PRU00339"/>
    </source>
</evidence>
<dbReference type="EMBL" id="AP019871">
    <property type="protein sequence ID" value="BBN13052.1"/>
    <property type="molecule type" value="Genomic_DNA"/>
</dbReference>
<keyword evidence="1" id="KW-0802">TPR repeat</keyword>
<feature type="repeat" description="TPR" evidence="1">
    <location>
        <begin position="169"/>
        <end position="202"/>
    </location>
</feature>
<organism evidence="4 5">
    <name type="scientific">Marchantia polymorpha subsp. ruderalis</name>
    <dbReference type="NCBI Taxonomy" id="1480154"/>
    <lineage>
        <taxon>Eukaryota</taxon>
        <taxon>Viridiplantae</taxon>
        <taxon>Streptophyta</taxon>
        <taxon>Embryophyta</taxon>
        <taxon>Marchantiophyta</taxon>
        <taxon>Marchantiopsida</taxon>
        <taxon>Marchantiidae</taxon>
        <taxon>Marchantiales</taxon>
        <taxon>Marchantiaceae</taxon>
        <taxon>Marchantia</taxon>
    </lineage>
</organism>